<reference evidence="6 7" key="1">
    <citation type="submission" date="2021-07" db="EMBL/GenBank/DDBJ databases">
        <title>The Aristolochia fimbriata genome: insights into angiosperm evolution, floral development and chemical biosynthesis.</title>
        <authorList>
            <person name="Jiao Y."/>
        </authorList>
    </citation>
    <scope>NUCLEOTIDE SEQUENCE [LARGE SCALE GENOMIC DNA]</scope>
    <source>
        <strain evidence="6">IBCAS-2021</strain>
        <tissue evidence="6">Leaf</tissue>
    </source>
</reference>
<feature type="domain" description="BHLH" evidence="5">
    <location>
        <begin position="10"/>
        <end position="81"/>
    </location>
</feature>
<feature type="coiled-coil region" evidence="3">
    <location>
        <begin position="71"/>
        <end position="98"/>
    </location>
</feature>
<evidence type="ECO:0000256" key="3">
    <source>
        <dbReference type="SAM" id="Coils"/>
    </source>
</evidence>
<evidence type="ECO:0000313" key="7">
    <source>
        <dbReference type="Proteomes" id="UP000825729"/>
    </source>
</evidence>
<dbReference type="InterPro" id="IPR011598">
    <property type="entry name" value="bHLH_dom"/>
</dbReference>
<keyword evidence="7" id="KW-1185">Reference proteome</keyword>
<protein>
    <recommendedName>
        <fullName evidence="5">BHLH domain-containing protein</fullName>
    </recommendedName>
</protein>
<dbReference type="PROSITE" id="PS50888">
    <property type="entry name" value="BHLH"/>
    <property type="match status" value="1"/>
</dbReference>
<keyword evidence="1" id="KW-0805">Transcription regulation</keyword>
<feature type="region of interest" description="Disordered" evidence="4">
    <location>
        <begin position="1"/>
        <end position="21"/>
    </location>
</feature>
<evidence type="ECO:0000256" key="1">
    <source>
        <dbReference type="ARBA" id="ARBA00023015"/>
    </source>
</evidence>
<evidence type="ECO:0000313" key="6">
    <source>
        <dbReference type="EMBL" id="KAG9448821.1"/>
    </source>
</evidence>
<dbReference type="Pfam" id="PF00010">
    <property type="entry name" value="HLH"/>
    <property type="match status" value="1"/>
</dbReference>
<dbReference type="GO" id="GO:0000981">
    <property type="term" value="F:DNA-binding transcription factor activity, RNA polymerase II-specific"/>
    <property type="evidence" value="ECO:0007669"/>
    <property type="project" value="TreeGrafter"/>
</dbReference>
<comment type="caution">
    <text evidence="6">The sequence shown here is derived from an EMBL/GenBank/DDBJ whole genome shotgun (WGS) entry which is preliminary data.</text>
</comment>
<dbReference type="GO" id="GO:0000977">
    <property type="term" value="F:RNA polymerase II transcription regulatory region sequence-specific DNA binding"/>
    <property type="evidence" value="ECO:0007669"/>
    <property type="project" value="TreeGrafter"/>
</dbReference>
<dbReference type="AlphaFoldDB" id="A0AAV7EK95"/>
<dbReference type="InterPro" id="IPR015660">
    <property type="entry name" value="MASH1/Ascl1a-like"/>
</dbReference>
<dbReference type="Proteomes" id="UP000825729">
    <property type="component" value="Unassembled WGS sequence"/>
</dbReference>
<evidence type="ECO:0000259" key="5">
    <source>
        <dbReference type="PROSITE" id="PS50888"/>
    </source>
</evidence>
<dbReference type="PANTHER" id="PTHR13935">
    <property type="entry name" value="ACHAETE-SCUTE TRANSCRIPTION FACTOR-RELATED"/>
    <property type="match status" value="1"/>
</dbReference>
<gene>
    <name evidence="6" type="ORF">H6P81_008786</name>
</gene>
<evidence type="ECO:0000256" key="2">
    <source>
        <dbReference type="ARBA" id="ARBA00023163"/>
    </source>
</evidence>
<dbReference type="EMBL" id="JAINDJ010000004">
    <property type="protein sequence ID" value="KAG9448821.1"/>
    <property type="molecule type" value="Genomic_DNA"/>
</dbReference>
<name>A0AAV7EK95_ARIFI</name>
<dbReference type="PANTHER" id="PTHR13935:SF46">
    <property type="entry name" value="TRANSCRIPTION FACTOR BHLH167-RELATED"/>
    <property type="match status" value="1"/>
</dbReference>
<dbReference type="SUPFAM" id="SSF47459">
    <property type="entry name" value="HLH, helix-loop-helix DNA-binding domain"/>
    <property type="match status" value="1"/>
</dbReference>
<evidence type="ECO:0000256" key="4">
    <source>
        <dbReference type="SAM" id="MobiDB-lite"/>
    </source>
</evidence>
<dbReference type="GO" id="GO:0090575">
    <property type="term" value="C:RNA polymerase II transcription regulator complex"/>
    <property type="evidence" value="ECO:0007669"/>
    <property type="project" value="TreeGrafter"/>
</dbReference>
<accession>A0AAV7EK95</accession>
<keyword evidence="2" id="KW-0804">Transcription</keyword>
<organism evidence="6 7">
    <name type="scientific">Aristolochia fimbriata</name>
    <name type="common">White veined hardy Dutchman's pipe vine</name>
    <dbReference type="NCBI Taxonomy" id="158543"/>
    <lineage>
        <taxon>Eukaryota</taxon>
        <taxon>Viridiplantae</taxon>
        <taxon>Streptophyta</taxon>
        <taxon>Embryophyta</taxon>
        <taxon>Tracheophyta</taxon>
        <taxon>Spermatophyta</taxon>
        <taxon>Magnoliopsida</taxon>
        <taxon>Magnoliidae</taxon>
        <taxon>Piperales</taxon>
        <taxon>Aristolochiaceae</taxon>
        <taxon>Aristolochia</taxon>
    </lineage>
</organism>
<sequence length="212" mass="23523">MGGSVDGLPAGKPDRKTVERRRRMQMNSLCLKLASLVPKDSSTSRRRLLYVDGEEISETLLQETLSKPDLFEQAVDYIKNLQKRMEVLNAKKEEAALARNYKENIMGAGEMALTMQTAAGSVVNTAFPPVVEVRESNSILEVFLVDDRLHCKFTMSQVVKVLEDEGAEIVHAQYSALASDKVFLVLHAKATVSRLGVEGESVLKKLKQLCVQ</sequence>
<dbReference type="InterPro" id="IPR036638">
    <property type="entry name" value="HLH_DNA-bd_sf"/>
</dbReference>
<keyword evidence="3" id="KW-0175">Coiled coil</keyword>
<proteinExistence type="predicted"/>
<dbReference type="SMART" id="SM00353">
    <property type="entry name" value="HLH"/>
    <property type="match status" value="1"/>
</dbReference>
<dbReference type="GO" id="GO:0046983">
    <property type="term" value="F:protein dimerization activity"/>
    <property type="evidence" value="ECO:0007669"/>
    <property type="project" value="InterPro"/>
</dbReference>
<dbReference type="Gene3D" id="4.10.280.10">
    <property type="entry name" value="Helix-loop-helix DNA-binding domain"/>
    <property type="match status" value="1"/>
</dbReference>